<dbReference type="InterPro" id="IPR001205">
    <property type="entry name" value="RNA-dir_pol_C"/>
</dbReference>
<dbReference type="GO" id="GO:0006351">
    <property type="term" value="P:DNA-templated transcription"/>
    <property type="evidence" value="ECO:0007669"/>
    <property type="project" value="InterPro"/>
</dbReference>
<evidence type="ECO:0000256" key="4">
    <source>
        <dbReference type="ARBA" id="ARBA00022953"/>
    </source>
</evidence>
<accession>A0A1L3KGD5</accession>
<evidence type="ECO:0000256" key="1">
    <source>
        <dbReference type="ARBA" id="ARBA00007751"/>
    </source>
</evidence>
<dbReference type="GO" id="GO:0039694">
    <property type="term" value="P:viral RNA genome replication"/>
    <property type="evidence" value="ECO:0007669"/>
    <property type="project" value="InterPro"/>
</dbReference>
<keyword evidence="2" id="KW-0808">Transferase</keyword>
<evidence type="ECO:0000256" key="6">
    <source>
        <dbReference type="SAM" id="MobiDB-lite"/>
    </source>
</evidence>
<feature type="region of interest" description="Disordered" evidence="6">
    <location>
        <begin position="935"/>
        <end position="1077"/>
    </location>
</feature>
<dbReference type="PROSITE" id="PS50507">
    <property type="entry name" value="RDRP_SSRNA_POS"/>
    <property type="match status" value="1"/>
</dbReference>
<dbReference type="Pfam" id="PF00680">
    <property type="entry name" value="RdRP_1"/>
    <property type="match status" value="1"/>
</dbReference>
<protein>
    <recommendedName>
        <fullName evidence="5">RNA replicase</fullName>
    </recommendedName>
</protein>
<keyword evidence="3" id="KW-0548">Nucleotidyltransferase</keyword>
<feature type="compositionally biased region" description="Basic and acidic residues" evidence="6">
    <location>
        <begin position="971"/>
        <end position="1009"/>
    </location>
</feature>
<dbReference type="GO" id="GO:0003968">
    <property type="term" value="F:RNA-directed RNA polymerase activity"/>
    <property type="evidence" value="ECO:0007669"/>
    <property type="project" value="InterPro"/>
</dbReference>
<dbReference type="Pfam" id="PF19222">
    <property type="entry name" value="Noda_Vmethyltr"/>
    <property type="match status" value="1"/>
</dbReference>
<evidence type="ECO:0000313" key="8">
    <source>
        <dbReference type="EMBL" id="APG76319.1"/>
    </source>
</evidence>
<dbReference type="InterPro" id="IPR043502">
    <property type="entry name" value="DNA/RNA_pol_sf"/>
</dbReference>
<dbReference type="EMBL" id="KX883128">
    <property type="protein sequence ID" value="APG76319.1"/>
    <property type="molecule type" value="Genomic_RNA"/>
</dbReference>
<dbReference type="InterPro" id="IPR043647">
    <property type="entry name" value="Noda_Vmethyltr_dom"/>
</dbReference>
<organism evidence="8">
    <name type="scientific">Hubei noda-like virus 25</name>
    <dbReference type="NCBI Taxonomy" id="1922981"/>
    <lineage>
        <taxon>Viruses</taxon>
        <taxon>Riboviria</taxon>
    </lineage>
</organism>
<dbReference type="InterPro" id="IPR007094">
    <property type="entry name" value="RNA-dir_pol_PSvirus"/>
</dbReference>
<evidence type="ECO:0000256" key="5">
    <source>
        <dbReference type="ARBA" id="ARBA00032757"/>
    </source>
</evidence>
<dbReference type="GO" id="GO:0003723">
    <property type="term" value="F:RNA binding"/>
    <property type="evidence" value="ECO:0007669"/>
    <property type="project" value="InterPro"/>
</dbReference>
<reference evidence="8" key="1">
    <citation type="journal article" date="2016" name="Nature">
        <title>Redefining the invertebrate RNA virosphere.</title>
        <authorList>
            <person name="Shi M."/>
            <person name="Lin X.D."/>
            <person name="Tian J.H."/>
            <person name="Chen L.J."/>
            <person name="Chen X."/>
            <person name="Li C.X."/>
            <person name="Qin X.C."/>
            <person name="Li J."/>
            <person name="Cao J.P."/>
            <person name="Eden J.S."/>
            <person name="Buchmann J."/>
            <person name="Wang W."/>
            <person name="Xu J."/>
            <person name="Holmes E.C."/>
            <person name="Zhang Y.Z."/>
        </authorList>
    </citation>
    <scope>NUCLEOTIDE SEQUENCE</scope>
    <source>
        <strain evidence="8">QTM19461</strain>
    </source>
</reference>
<dbReference type="SUPFAM" id="SSF56672">
    <property type="entry name" value="DNA/RNA polymerases"/>
    <property type="match status" value="1"/>
</dbReference>
<proteinExistence type="inferred from homology"/>
<sequence>MNAIFERLLESTASTGLTCVLGATMLLPSCEDLVEGSLIHAGRVLVGSIPQGLSFLLVQHEQKARMESPFPSAEASSLRRSVSRWITDCTRKEGAITYYPIDFVRELEVRSNDNGHKVSGSVRDAARVLINTGLAAQGMESYEIAPAKQSDPTRMWHLHYAPADLARAKRKDEIQENDVVVGIDVDYYIDDWSKVLGGGNPFVFFTFNPVKVSGMDGDSRFRIRNNRVIYEVSGGGSWDHEVWDWTKYGEFIRVRLAPRGVVETLLGWIGFERVMYYKVQHSRPWETTSPHRCIVWGLPAYSALRASWMTDEMNARDLSRFVYADTHRRGWNSIIYHKENELIVNIGREGSDANFTLAKEKLDVLLGLKAAQSITTRLISYGITDTTTMALMQQYFATDEAKIPDPQVVGSPMKPMVHWPIGHLNYEPETSARVYSAPLADAPDMIPMIRRWETLSHSLESRVTKPANNTVPMPKYDRLADEFIRLVVPDGTSLTPYGVEETAAMLDKPSQVSAVKAVWDTLDVKHRSLIEAFVKHEPTRKAGRIISSFPDARFLLMFSRFTLKFRDEVLHAPHNSHWFMPGGTPSEIAEKLCDYVARVPFPLEGDFSNYDGTISEYLHERVMCAVMRRAFKGENLLELRKYLKDIVYSPARAKNFGFRYEAGVGVKSGSPTTCDLNTVNTAFVMYCSLRAHKYNPEDAFGLIGLCFGDDSLFDQTYSRAFKRVSADLGLTVKSPPFIPEEGVTFLARVFPDPWNTNTSFQDPVRTWRKLHITVRDRNVPIGDAAVDRVEGYLVTDSLTPVTSDYCRMIKSYYTSDLAGELKASDADKRLRRADRIKEKPFWLVEGVSWPQRVADTELMLNCIAARSKLSVGVLAAKIEELKRCDPWTLTPLNVADPNGTDYANTVMPTGEVAGGVVDLRQFHDERAINLLRSAGKIGGRGEGDGGACENKSAQRPRRIASVQGPEVIRSVPDRRSGEGRQGRQRPNAETRPVRHAEGGSRGVRRDRPRTNPQSTPNQNGGGRSDGPGNGPGTRTAGAPRQTNRRATQSRRTQAETNRPAPTPRLAAEEHHQRRSSL</sequence>
<feature type="compositionally biased region" description="Polar residues" evidence="6">
    <location>
        <begin position="1040"/>
        <end position="1056"/>
    </location>
</feature>
<keyword evidence="4" id="KW-0693">Viral RNA replication</keyword>
<evidence type="ECO:0000256" key="2">
    <source>
        <dbReference type="ARBA" id="ARBA00022679"/>
    </source>
</evidence>
<evidence type="ECO:0000259" key="7">
    <source>
        <dbReference type="PROSITE" id="PS50507"/>
    </source>
</evidence>
<comment type="similarity">
    <text evidence="1">Belongs to the nodaviridae RNA polymerase family.</text>
</comment>
<name>A0A1L3KGD5_9VIRU</name>
<feature type="domain" description="RdRp catalytic" evidence="7">
    <location>
        <begin position="600"/>
        <end position="723"/>
    </location>
</feature>
<feature type="compositionally biased region" description="Gly residues" evidence="6">
    <location>
        <begin position="936"/>
        <end position="946"/>
    </location>
</feature>
<dbReference type="CDD" id="cd23173">
    <property type="entry name" value="ps-ssRNAv_Nodaviridae_RdRp"/>
    <property type="match status" value="1"/>
</dbReference>
<evidence type="ECO:0000256" key="3">
    <source>
        <dbReference type="ARBA" id="ARBA00022695"/>
    </source>
</evidence>
<feature type="compositionally biased region" description="Gly residues" evidence="6">
    <location>
        <begin position="1019"/>
        <end position="1031"/>
    </location>
</feature>